<accession>A0A2U1TI90</accession>
<evidence type="ECO:0000259" key="3">
    <source>
        <dbReference type="PROSITE" id="PS50043"/>
    </source>
</evidence>
<dbReference type="PROSITE" id="PS50043">
    <property type="entry name" value="HTH_LUXR_2"/>
    <property type="match status" value="1"/>
</dbReference>
<dbReference type="PROSITE" id="PS00622">
    <property type="entry name" value="HTH_LUXR_1"/>
    <property type="match status" value="1"/>
</dbReference>
<dbReference type="EMBL" id="QEFB01000001">
    <property type="protein sequence ID" value="PWC08607.1"/>
    <property type="molecule type" value="Genomic_DNA"/>
</dbReference>
<dbReference type="InterPro" id="IPR027417">
    <property type="entry name" value="P-loop_NTPase"/>
</dbReference>
<dbReference type="SUPFAM" id="SSF52540">
    <property type="entry name" value="P-loop containing nucleoside triphosphate hydrolases"/>
    <property type="match status" value="1"/>
</dbReference>
<reference evidence="5" key="1">
    <citation type="submission" date="2018-04" db="EMBL/GenBank/DDBJ databases">
        <authorList>
            <person name="Liu S."/>
            <person name="Wang Z."/>
            <person name="Li J."/>
        </authorList>
    </citation>
    <scope>NUCLEOTIDE SEQUENCE [LARGE SCALE GENOMIC DNA]</scope>
    <source>
        <strain evidence="5">622</strain>
    </source>
</reference>
<dbReference type="GO" id="GO:0005524">
    <property type="term" value="F:ATP binding"/>
    <property type="evidence" value="ECO:0007669"/>
    <property type="project" value="UniProtKB-KW"/>
</dbReference>
<dbReference type="Gene3D" id="1.10.10.10">
    <property type="entry name" value="Winged helix-like DNA-binding domain superfamily/Winged helix DNA-binding domain"/>
    <property type="match status" value="1"/>
</dbReference>
<dbReference type="PANTHER" id="PTHR16305">
    <property type="entry name" value="TESTICULAR SOLUBLE ADENYLYL CYCLASE"/>
    <property type="match status" value="1"/>
</dbReference>
<protein>
    <submittedName>
        <fullName evidence="4">LuxR family transcriptional regulator</fullName>
    </submittedName>
</protein>
<dbReference type="Proteomes" id="UP000244962">
    <property type="component" value="Unassembled WGS sequence"/>
</dbReference>
<keyword evidence="2" id="KW-0067">ATP-binding</keyword>
<keyword evidence="5" id="KW-1185">Reference proteome</keyword>
<dbReference type="PANTHER" id="PTHR16305:SF35">
    <property type="entry name" value="TRANSCRIPTIONAL ACTIVATOR DOMAIN"/>
    <property type="match status" value="1"/>
</dbReference>
<dbReference type="GO" id="GO:0004016">
    <property type="term" value="F:adenylate cyclase activity"/>
    <property type="evidence" value="ECO:0007669"/>
    <property type="project" value="TreeGrafter"/>
</dbReference>
<gene>
    <name evidence="4" type="ORF">DF223_01625</name>
</gene>
<comment type="caution">
    <text evidence="4">The sequence shown here is derived from an EMBL/GenBank/DDBJ whole genome shotgun (WGS) entry which is preliminary data.</text>
</comment>
<proteinExistence type="predicted"/>
<dbReference type="InterPro" id="IPR000792">
    <property type="entry name" value="Tscrpt_reg_LuxR_C"/>
</dbReference>
<dbReference type="Pfam" id="PF13191">
    <property type="entry name" value="AAA_16"/>
    <property type="match status" value="1"/>
</dbReference>
<dbReference type="Pfam" id="PF00196">
    <property type="entry name" value="GerE"/>
    <property type="match status" value="1"/>
</dbReference>
<evidence type="ECO:0000313" key="5">
    <source>
        <dbReference type="Proteomes" id="UP000244962"/>
    </source>
</evidence>
<dbReference type="GO" id="GO:0003677">
    <property type="term" value="F:DNA binding"/>
    <property type="evidence" value="ECO:0007669"/>
    <property type="project" value="InterPro"/>
</dbReference>
<dbReference type="AlphaFoldDB" id="A0A2U1TI90"/>
<dbReference type="SUPFAM" id="SSF46894">
    <property type="entry name" value="C-terminal effector domain of the bipartite response regulators"/>
    <property type="match status" value="1"/>
</dbReference>
<organism evidence="4 5">
    <name type="scientific">Mycetocola zhujimingii</name>
    <dbReference type="NCBI Taxonomy" id="2079792"/>
    <lineage>
        <taxon>Bacteria</taxon>
        <taxon>Bacillati</taxon>
        <taxon>Actinomycetota</taxon>
        <taxon>Actinomycetes</taxon>
        <taxon>Micrococcales</taxon>
        <taxon>Microbacteriaceae</taxon>
        <taxon>Mycetocola</taxon>
    </lineage>
</organism>
<dbReference type="GO" id="GO:0006355">
    <property type="term" value="P:regulation of DNA-templated transcription"/>
    <property type="evidence" value="ECO:0007669"/>
    <property type="project" value="InterPro"/>
</dbReference>
<feature type="domain" description="HTH luxR-type" evidence="3">
    <location>
        <begin position="844"/>
        <end position="907"/>
    </location>
</feature>
<dbReference type="PRINTS" id="PR00038">
    <property type="entry name" value="HTHLUXR"/>
</dbReference>
<evidence type="ECO:0000256" key="2">
    <source>
        <dbReference type="ARBA" id="ARBA00022840"/>
    </source>
</evidence>
<dbReference type="InterPro" id="IPR041664">
    <property type="entry name" value="AAA_16"/>
</dbReference>
<keyword evidence="1" id="KW-0547">Nucleotide-binding</keyword>
<dbReference type="InterPro" id="IPR036388">
    <property type="entry name" value="WH-like_DNA-bd_sf"/>
</dbReference>
<dbReference type="SMART" id="SM00421">
    <property type="entry name" value="HTH_LUXR"/>
    <property type="match status" value="1"/>
</dbReference>
<evidence type="ECO:0000313" key="4">
    <source>
        <dbReference type="EMBL" id="PWC08607.1"/>
    </source>
</evidence>
<dbReference type="InterPro" id="IPR016032">
    <property type="entry name" value="Sig_transdc_resp-reg_C-effctor"/>
</dbReference>
<sequence>MGRRLERRQVEQLLIEAHAGGSAALVVRGDAGIGKTALLAHLGDVAAASGFRVESSTGIETETQFAFAGLHQICAPFLDHLSALPEPQQVALGVALGLRSGPAPDRFLIGLATLNLIAEVAEQGPLLCLVDDAQWLDHASAEVLAFVSRRLDADRLVMVFGERDISGQRTLFPGLPELRLTGLDGVSARKLLDAAVRVPLDGDVRERIIAEARGNPLALLELPASAPAVRLAGGFQLPDVSDVPGRVESGFQRRSSELPETTQLLLLTAAAEPTGDPALLCRATTELGMGSESAAPAEAAGLIEIDSLVRFRHPLVRSAVYRAALPADRRRVHGALAAATDATLDPDRRAWHCAQAVLGVDEEVAGQLERSAVRARARGGHAAAGAFLRRASELSPDVADRTRRALDAAHSLANAGAFENALDLLAVAGVGPADSLERARVTLLRAQIVFQLTRGTDVPGMLLDAAATLAPYDPSLSRETYLHALDTAIVSGAPDLAVVARTVLAAPQAQSPRPVDLLLDGLAVTMVEGYSPGVPALRLALDALGEATRPDAVQDDVSQSWLWLAGRLAVGILDDERAHRLAECAGAVSRSTGALARLPAALKLHANILTISGQLPRARELTSEAEAIAESIGGVKLRHTQAILAAWGGDQAAVEELNNRTLLEPGNPDGSVEAAMAHYASAVLYNGLGEYSAAQGAAVKASDAAELSLSTIGLPELIEAAVRAGDPDTAADALARLSVRARASGTDWALGLEARSRALTIAGPAAEDSYLEAIAHLSMSRIAGEAARAQLLYGEWLRREGRRQEARGQLRAAHELFSEMGAEAFAARAARELQATGEHPRKRTARRTDELTAQELHIARLVATGATSREVGAQLFLSPRTVESHLRSIFQKLNISSRRQLKELQLA</sequence>
<dbReference type="CDD" id="cd06170">
    <property type="entry name" value="LuxR_C_like"/>
    <property type="match status" value="1"/>
</dbReference>
<evidence type="ECO:0000256" key="1">
    <source>
        <dbReference type="ARBA" id="ARBA00022741"/>
    </source>
</evidence>
<dbReference type="GO" id="GO:0005737">
    <property type="term" value="C:cytoplasm"/>
    <property type="evidence" value="ECO:0007669"/>
    <property type="project" value="TreeGrafter"/>
</dbReference>
<name>A0A2U1TI90_9MICO</name>